<sequence>MESCILLNFQKPNLLPPSQRARIKDPTHWSSALRHHVKLKNDRAVLKSFVEMEASGVFPSRDQLPVVLKACARLQDLELGKRIHAGVVESGLINDLKVSTALIDMYCKCGLVDVARELFDEMGKRDLVSWNAVICGFVENSRNLDALFLFRRMRRDGLKPNSVSLVSLISACREMNELRLGQELHCYCLRNWFFDSEVHVGTALIDFYSCFDARASRLVFDSMEIRNEVSWNALLYAYICSGDFVEAMYLFVDMLVDGTVPDFVTFLAILESCGELDDLECGKQVHQLTTKLGIFSKNFVSNALIVMYGKCGDVVSSHQVFEKTVSADIASWNAMLTSYRNYACFSEAFDLFKQMQRENLEVNTITLATMLSICGQSSNLLKGKELHAYALKTGNDKDLGLQSALLSMYVESNSLKCACTLFNNTERSDLVSCNTLLKAMMENGYSFQAWELFRKMQHSENMPNSFTMISLLAGCLGQSSVNLVKSVHCFSIRHQFDLNPLLRTTLSDMYMRCGHETSALNLFWRTCDRDTVSWNAVIASYCHTGDPHKALSFFYQMQSEVNPNLTTMIIALISCARIANMPKGRCLHAYIIRRNMNMDPDIALGNALLTMYAKCGSLKDAENIFVYLPKKDIISWNAMIAAYGMHGRGNDALNLFYQMRKAGEKPTNVTFISLLSTCSHSGMLDEGLELFNGMNDDYGIKPEITHYGCMVDLFGRAGFIGSSFELIRSMPMEPDASVWRALLSACQMLSDIQMTVFVAKKLIEVEPLNTGNYIMLSNIYAAAGKWDDVRELRKQVKKMGLQKTPGSSCLAVRDQTISFNAGEISHPLIYEKQIMLLDDLVKSWIIS</sequence>
<dbReference type="InterPro" id="IPR046960">
    <property type="entry name" value="PPR_At4g14850-like_plant"/>
</dbReference>
<dbReference type="Proteomes" id="UP000236161">
    <property type="component" value="Unassembled WGS sequence"/>
</dbReference>
<keyword evidence="3" id="KW-0378">Hydrolase</keyword>
<feature type="repeat" description="PPR" evidence="2">
    <location>
        <begin position="667"/>
        <end position="702"/>
    </location>
</feature>
<dbReference type="GO" id="GO:0003723">
    <property type="term" value="F:RNA binding"/>
    <property type="evidence" value="ECO:0007669"/>
    <property type="project" value="InterPro"/>
</dbReference>
<organism evidence="3 4">
    <name type="scientific">Apostasia shenzhenica</name>
    <dbReference type="NCBI Taxonomy" id="1088818"/>
    <lineage>
        <taxon>Eukaryota</taxon>
        <taxon>Viridiplantae</taxon>
        <taxon>Streptophyta</taxon>
        <taxon>Embryophyta</taxon>
        <taxon>Tracheophyta</taxon>
        <taxon>Spermatophyta</taxon>
        <taxon>Magnoliopsida</taxon>
        <taxon>Liliopsida</taxon>
        <taxon>Asparagales</taxon>
        <taxon>Orchidaceae</taxon>
        <taxon>Apostasioideae</taxon>
        <taxon>Apostasia</taxon>
    </lineage>
</organism>
<feature type="repeat" description="PPR" evidence="2">
    <location>
        <begin position="429"/>
        <end position="463"/>
    </location>
</feature>
<dbReference type="Pfam" id="PF20431">
    <property type="entry name" value="E_motif"/>
    <property type="match status" value="1"/>
</dbReference>
<dbReference type="GO" id="GO:0009451">
    <property type="term" value="P:RNA modification"/>
    <property type="evidence" value="ECO:0007669"/>
    <property type="project" value="InterPro"/>
</dbReference>
<feature type="repeat" description="PPR" evidence="2">
    <location>
        <begin position="328"/>
        <end position="362"/>
    </location>
</feature>
<keyword evidence="1" id="KW-0677">Repeat</keyword>
<dbReference type="AlphaFoldDB" id="A0A2I0AWL5"/>
<evidence type="ECO:0000313" key="3">
    <source>
        <dbReference type="EMBL" id="PKA59945.1"/>
    </source>
</evidence>
<evidence type="ECO:0000313" key="4">
    <source>
        <dbReference type="Proteomes" id="UP000236161"/>
    </source>
</evidence>
<evidence type="ECO:0000256" key="2">
    <source>
        <dbReference type="PROSITE-ProRule" id="PRU00708"/>
    </source>
</evidence>
<name>A0A2I0AWL5_9ASPA</name>
<dbReference type="InterPro" id="IPR002885">
    <property type="entry name" value="PPR_rpt"/>
</dbReference>
<dbReference type="PROSITE" id="PS51375">
    <property type="entry name" value="PPR"/>
    <property type="match status" value="8"/>
</dbReference>
<dbReference type="FunFam" id="1.25.40.10:FF:000381">
    <property type="entry name" value="Pentatricopeptide repeat-containing protein"/>
    <property type="match status" value="1"/>
</dbReference>
<evidence type="ECO:0000256" key="1">
    <source>
        <dbReference type="ARBA" id="ARBA00022737"/>
    </source>
</evidence>
<keyword evidence="4" id="KW-1185">Reference proteome</keyword>
<dbReference type="Gene3D" id="1.25.40.10">
    <property type="entry name" value="Tetratricopeptide repeat domain"/>
    <property type="match status" value="6"/>
</dbReference>
<dbReference type="Pfam" id="PF01535">
    <property type="entry name" value="PPR"/>
    <property type="match status" value="2"/>
</dbReference>
<dbReference type="Pfam" id="PF12854">
    <property type="entry name" value="PPR_1"/>
    <property type="match status" value="1"/>
</dbReference>
<accession>A0A2I0AWL5</accession>
<dbReference type="PANTHER" id="PTHR47926">
    <property type="entry name" value="PENTATRICOPEPTIDE REPEAT-CONTAINING PROTEIN"/>
    <property type="match status" value="1"/>
</dbReference>
<reference evidence="3 4" key="1">
    <citation type="journal article" date="2017" name="Nature">
        <title>The Apostasia genome and the evolution of orchids.</title>
        <authorList>
            <person name="Zhang G.Q."/>
            <person name="Liu K.W."/>
            <person name="Li Z."/>
            <person name="Lohaus R."/>
            <person name="Hsiao Y.Y."/>
            <person name="Niu S.C."/>
            <person name="Wang J.Y."/>
            <person name="Lin Y.C."/>
            <person name="Xu Q."/>
            <person name="Chen L.J."/>
            <person name="Yoshida K."/>
            <person name="Fujiwara S."/>
            <person name="Wang Z.W."/>
            <person name="Zhang Y.Q."/>
            <person name="Mitsuda N."/>
            <person name="Wang M."/>
            <person name="Liu G.H."/>
            <person name="Pecoraro L."/>
            <person name="Huang H.X."/>
            <person name="Xiao X.J."/>
            <person name="Lin M."/>
            <person name="Wu X.Y."/>
            <person name="Wu W.L."/>
            <person name="Chen Y.Y."/>
            <person name="Chang S.B."/>
            <person name="Sakamoto S."/>
            <person name="Ohme-Takagi M."/>
            <person name="Yagi M."/>
            <person name="Zeng S.J."/>
            <person name="Shen C.Y."/>
            <person name="Yeh C.M."/>
            <person name="Luo Y.B."/>
            <person name="Tsai W.C."/>
            <person name="Van de Peer Y."/>
            <person name="Liu Z.J."/>
        </authorList>
    </citation>
    <scope>NUCLEOTIDE SEQUENCE [LARGE SCALE GENOMIC DNA]</scope>
    <source>
        <strain evidence="4">cv. Shenzhen</strain>
        <tissue evidence="3">Stem</tissue>
    </source>
</reference>
<dbReference type="FunFam" id="1.25.40.10:FF:000090">
    <property type="entry name" value="Pentatricopeptide repeat-containing protein, chloroplastic"/>
    <property type="match status" value="1"/>
</dbReference>
<proteinExistence type="predicted"/>
<protein>
    <submittedName>
        <fullName evidence="3">Pentatricopeptide repeat-containing protein</fullName>
        <ecNumber evidence="3">3.6.1.-</ecNumber>
    </submittedName>
</protein>
<gene>
    <name evidence="3" type="primary">PCMP-H42</name>
    <name evidence="3" type="ORF">AXF42_Ash016003</name>
</gene>
<feature type="repeat" description="PPR" evidence="2">
    <location>
        <begin position="95"/>
        <end position="125"/>
    </location>
</feature>
<dbReference type="EMBL" id="KZ451943">
    <property type="protein sequence ID" value="PKA59945.1"/>
    <property type="molecule type" value="Genomic_DNA"/>
</dbReference>
<dbReference type="GO" id="GO:0016787">
    <property type="term" value="F:hydrolase activity"/>
    <property type="evidence" value="ECO:0007669"/>
    <property type="project" value="UniProtKB-KW"/>
</dbReference>
<dbReference type="PANTHER" id="PTHR47926:SF482">
    <property type="entry name" value="PENTATRICOPEPTIDE REPEAT-CONTAINING PROTEIN CHLOROPLASTIC"/>
    <property type="match status" value="1"/>
</dbReference>
<dbReference type="InterPro" id="IPR046848">
    <property type="entry name" value="E_motif"/>
</dbReference>
<dbReference type="FunFam" id="1.25.40.10:FF:000682">
    <property type="entry name" value="Pentatricopeptide repeat-containing protein At3g16610"/>
    <property type="match status" value="1"/>
</dbReference>
<feature type="repeat" description="PPR" evidence="2">
    <location>
        <begin position="126"/>
        <end position="160"/>
    </location>
</feature>
<dbReference type="OrthoDB" id="1887476at2759"/>
<feature type="repeat" description="PPR" evidence="2">
    <location>
        <begin position="227"/>
        <end position="261"/>
    </location>
</feature>
<feature type="repeat" description="PPR" evidence="2">
    <location>
        <begin position="632"/>
        <end position="666"/>
    </location>
</feature>
<dbReference type="NCBIfam" id="TIGR00756">
    <property type="entry name" value="PPR"/>
    <property type="match status" value="8"/>
</dbReference>
<dbReference type="InterPro" id="IPR011990">
    <property type="entry name" value="TPR-like_helical_dom_sf"/>
</dbReference>
<dbReference type="Pfam" id="PF13041">
    <property type="entry name" value="PPR_2"/>
    <property type="match status" value="5"/>
</dbReference>
<feature type="repeat" description="PPR" evidence="2">
    <location>
        <begin position="530"/>
        <end position="560"/>
    </location>
</feature>
<dbReference type="EC" id="3.6.1.-" evidence="3"/>